<reference evidence="1" key="1">
    <citation type="submission" date="2023-10" db="EMBL/GenBank/DDBJ databases">
        <authorList>
            <person name="Hackl T."/>
        </authorList>
    </citation>
    <scope>NUCLEOTIDE SEQUENCE</scope>
</reference>
<dbReference type="PANTHER" id="PTHR40788">
    <property type="entry name" value="CLR5 DOMAIN-CONTAINING PROTEIN-RELATED"/>
    <property type="match status" value="1"/>
</dbReference>
<organism evidence="1 2">
    <name type="scientific">Anthostomella pinea</name>
    <dbReference type="NCBI Taxonomy" id="933095"/>
    <lineage>
        <taxon>Eukaryota</taxon>
        <taxon>Fungi</taxon>
        <taxon>Dikarya</taxon>
        <taxon>Ascomycota</taxon>
        <taxon>Pezizomycotina</taxon>
        <taxon>Sordariomycetes</taxon>
        <taxon>Xylariomycetidae</taxon>
        <taxon>Xylariales</taxon>
        <taxon>Xylariaceae</taxon>
        <taxon>Anthostomella</taxon>
    </lineage>
</organism>
<sequence>MTRERAETMTASEKSLARLWTVVNKELERKDSISLLLRAILARAKPLRTIWKPKEATPATAPKSTTLQSTVFPEEKKKTRWLPCTKEAAEHHGTSDNGEEAEQRISVDRRAYNILRILLDSPGETRWTELLYTMTKIGFSVQNLGGSIWEFIAVADLGLARGIHFHDLDPANKVSIRKVRRHGKRMNRVYGWTPDSFREV</sequence>
<dbReference type="Proteomes" id="UP001295740">
    <property type="component" value="Unassembled WGS sequence"/>
</dbReference>
<evidence type="ECO:0000313" key="1">
    <source>
        <dbReference type="EMBL" id="CAJ2512504.1"/>
    </source>
</evidence>
<proteinExistence type="predicted"/>
<protein>
    <submittedName>
        <fullName evidence="1">Uu.00g055190.m01.CDS01</fullName>
    </submittedName>
</protein>
<dbReference type="PANTHER" id="PTHR40788:SF1">
    <property type="entry name" value="IPA PROTEIN"/>
    <property type="match status" value="1"/>
</dbReference>
<gene>
    <name evidence="1" type="ORF">KHLLAP_LOCUS12972</name>
</gene>
<comment type="caution">
    <text evidence="1">The sequence shown here is derived from an EMBL/GenBank/DDBJ whole genome shotgun (WGS) entry which is preliminary data.</text>
</comment>
<dbReference type="AlphaFoldDB" id="A0AAI8VWS4"/>
<keyword evidence="2" id="KW-1185">Reference proteome</keyword>
<dbReference type="EMBL" id="CAUWAG010000019">
    <property type="protein sequence ID" value="CAJ2512504.1"/>
    <property type="molecule type" value="Genomic_DNA"/>
</dbReference>
<accession>A0AAI8VWS4</accession>
<name>A0AAI8VWS4_9PEZI</name>
<evidence type="ECO:0000313" key="2">
    <source>
        <dbReference type="Proteomes" id="UP001295740"/>
    </source>
</evidence>